<feature type="transmembrane region" description="Helical" evidence="2">
    <location>
        <begin position="71"/>
        <end position="89"/>
    </location>
</feature>
<feature type="transmembrane region" description="Helical" evidence="2">
    <location>
        <begin position="44"/>
        <end position="64"/>
    </location>
</feature>
<evidence type="ECO:0000256" key="2">
    <source>
        <dbReference type="SAM" id="Phobius"/>
    </source>
</evidence>
<accession>A0ABU2FIK3</accession>
<comment type="caution">
    <text evidence="3">The sequence shown here is derived from an EMBL/GenBank/DDBJ whole genome shotgun (WGS) entry which is preliminary data.</text>
</comment>
<keyword evidence="2" id="KW-0812">Transmembrane</keyword>
<dbReference type="RefSeq" id="WP_310898440.1">
    <property type="nucleotide sequence ID" value="NZ_JAMQOS010000001.1"/>
</dbReference>
<dbReference type="Proteomes" id="UP001268864">
    <property type="component" value="Unassembled WGS sequence"/>
</dbReference>
<dbReference type="Gene3D" id="2.60.120.380">
    <property type="match status" value="1"/>
</dbReference>
<feature type="compositionally biased region" description="Low complexity" evidence="1">
    <location>
        <begin position="92"/>
        <end position="103"/>
    </location>
</feature>
<evidence type="ECO:0000313" key="4">
    <source>
        <dbReference type="Proteomes" id="UP001268864"/>
    </source>
</evidence>
<feature type="region of interest" description="Disordered" evidence="1">
    <location>
        <begin position="92"/>
        <end position="112"/>
    </location>
</feature>
<proteinExistence type="predicted"/>
<dbReference type="EMBL" id="JAMQOS010000001">
    <property type="protein sequence ID" value="MDS0280591.1"/>
    <property type="molecule type" value="Genomic_DNA"/>
</dbReference>
<sequence length="206" mass="21692">MHNWLRWSGIWLSAWLLTTAVIGILYAVLATVGTVALVEVISTLFVIAVLDAVVLAGCVGLYGMDRQKASRVVGAGGVVLVLVIALGPVSPSGPDSGGPPYSGTVASEDPLQNQSESYTLSVDSGDRITIDFSDGARGYWSIGLPEPKQTISGRIPARKDYATVRKVTHDTGTFVYTANQSGSHEISISAEVYQSASYRISVAESG</sequence>
<protein>
    <submittedName>
        <fullName evidence="3">Uncharacterized protein</fullName>
    </submittedName>
</protein>
<evidence type="ECO:0000313" key="3">
    <source>
        <dbReference type="EMBL" id="MDS0280591.1"/>
    </source>
</evidence>
<keyword evidence="2" id="KW-0472">Membrane</keyword>
<evidence type="ECO:0000256" key="1">
    <source>
        <dbReference type="SAM" id="MobiDB-lite"/>
    </source>
</evidence>
<keyword evidence="2" id="KW-1133">Transmembrane helix</keyword>
<organism evidence="3 4">
    <name type="scientific">Haloarcula onubensis</name>
    <dbReference type="NCBI Taxonomy" id="2950539"/>
    <lineage>
        <taxon>Archaea</taxon>
        <taxon>Methanobacteriati</taxon>
        <taxon>Methanobacteriota</taxon>
        <taxon>Stenosarchaea group</taxon>
        <taxon>Halobacteria</taxon>
        <taxon>Halobacteriales</taxon>
        <taxon>Haloarculaceae</taxon>
        <taxon>Haloarcula</taxon>
    </lineage>
</organism>
<keyword evidence="4" id="KW-1185">Reference proteome</keyword>
<gene>
    <name evidence="3" type="ORF">NDI86_00550</name>
</gene>
<reference evidence="3 4" key="1">
    <citation type="submission" date="2022-06" db="EMBL/GenBank/DDBJ databases">
        <title>Halomicroarcula sp. a new haloarchaeum isolate from saline soil.</title>
        <authorList>
            <person name="Strakova D."/>
            <person name="Galisteo C."/>
            <person name="Sanchez-Porro C."/>
            <person name="Ventosa A."/>
        </authorList>
    </citation>
    <scope>NUCLEOTIDE SEQUENCE [LARGE SCALE GENOMIC DNA]</scope>
    <source>
        <strain evidence="3 4">S3CR25-11</strain>
    </source>
</reference>
<name>A0ABU2FIK3_9EURY</name>
<feature type="transmembrane region" description="Helical" evidence="2">
    <location>
        <begin position="12"/>
        <end position="38"/>
    </location>
</feature>